<accession>A0A2P5FZH4</accession>
<feature type="region of interest" description="Disordered" evidence="1">
    <location>
        <begin position="636"/>
        <end position="669"/>
    </location>
</feature>
<dbReference type="PANTHER" id="PTHR11566">
    <property type="entry name" value="DYNAMIN"/>
    <property type="match status" value="1"/>
</dbReference>
<feature type="region of interest" description="Disordered" evidence="1">
    <location>
        <begin position="1"/>
        <end position="43"/>
    </location>
</feature>
<dbReference type="GO" id="GO:0003924">
    <property type="term" value="F:GTPase activity"/>
    <property type="evidence" value="ECO:0007669"/>
    <property type="project" value="InterPro"/>
</dbReference>
<proteinExistence type="predicted"/>
<dbReference type="EMBL" id="JXTC01000003">
    <property type="protein sequence ID" value="POO03198.1"/>
    <property type="molecule type" value="Genomic_DNA"/>
</dbReference>
<comment type="caution">
    <text evidence="3">The sequence shown here is derived from an EMBL/GenBank/DDBJ whole genome shotgun (WGS) entry which is preliminary data.</text>
</comment>
<dbReference type="OrthoDB" id="5061070at2759"/>
<name>A0A2P5FZH4_TREOI</name>
<dbReference type="Pfam" id="PF00350">
    <property type="entry name" value="Dynamin_N"/>
    <property type="match status" value="1"/>
</dbReference>
<dbReference type="FunFam" id="3.40.50.300:FF:001030">
    <property type="entry name" value="Dynamin-related protein 5A"/>
    <property type="match status" value="1"/>
</dbReference>
<evidence type="ECO:0000313" key="4">
    <source>
        <dbReference type="Proteomes" id="UP000237000"/>
    </source>
</evidence>
<dbReference type="InterPro" id="IPR045063">
    <property type="entry name" value="Dynamin_N"/>
</dbReference>
<sequence length="847" mass="93523">MATTNSCLTTPTKTPSEKSHPRRHQNQHHAMPDSSSSSSSSKSRFEAYNRLQAAAVAFGEKLPIPEIVALGGQSDGKSSLLEALLGFRFNVREVEMGTRRPLILQMVHDPTALEPRCRFQDDNIMSQDVGLNYYKQDEDSEEYGSPVVLASAIADIIKSRTDALLKKSKTAVSSKPIVMRAEYAHCPNLTIIDTPGFVLKAKKGEPENTPDEILSMVKSLASPPHRILLFLQQSSVEWCSSLWLDAIRDIDPTFRRTVIVVSKFDNRLKEFTDRWEVDRYLSASGYLGDNTHPFFVALPKDRSTISNDEFRRQISQVDTEVLHHLREGVKGGFDEEKFRPYIGFGCLREYLESELQKRYKEAAPATLALLEQRCSEVTTELARMDSKILATSDVSQLRRFAMLYAASICNHVGGLIDGAADPPPEQWGKTTVEEQFESSIGGWPGVTAEIRPPNATLRLYGGAAFERVMHEFRCAAYSIECPQVSREKVANILLAHASRGGGTGATQAAAEIARAAARSWLAPLLDTACDRLAFVLGNLFDLALERNRNRDSEYGNKSGNMDGYVGFHAALRHAYSRFIKDLSKQCKQLVRHHLDSVTSPYSLVCYENDFQGGFGSTTASNYNKFNPSSVGLFSLELSDGGASGHDDPAKDQENRPPEKTALQTTPGKVAEAREALRESQMTVPETPSPDQPCDPTYGGAKELGNGVDIGARKRFSRITGNNRNSDHMKIQNGGGLLFGNRDGGVRSGSAYSEICSSAAQHFSRIREVLVERNVASALNSGFLTPCRDRLVLALGLDLFAVNDEKFMDMFVAPGAIDVLQNEKQSLQKRQKILQSCLTEFKSVARAL</sequence>
<dbReference type="GO" id="GO:0005874">
    <property type="term" value="C:microtubule"/>
    <property type="evidence" value="ECO:0007669"/>
    <property type="project" value="TreeGrafter"/>
</dbReference>
<dbReference type="InterPro" id="IPR022812">
    <property type="entry name" value="Dynamin"/>
</dbReference>
<organism evidence="3 4">
    <name type="scientific">Trema orientale</name>
    <name type="common">Charcoal tree</name>
    <name type="synonym">Celtis orientalis</name>
    <dbReference type="NCBI Taxonomy" id="63057"/>
    <lineage>
        <taxon>Eukaryota</taxon>
        <taxon>Viridiplantae</taxon>
        <taxon>Streptophyta</taxon>
        <taxon>Embryophyta</taxon>
        <taxon>Tracheophyta</taxon>
        <taxon>Spermatophyta</taxon>
        <taxon>Magnoliopsida</taxon>
        <taxon>eudicotyledons</taxon>
        <taxon>Gunneridae</taxon>
        <taxon>Pentapetalae</taxon>
        <taxon>rosids</taxon>
        <taxon>fabids</taxon>
        <taxon>Rosales</taxon>
        <taxon>Cannabaceae</taxon>
        <taxon>Trema</taxon>
    </lineage>
</organism>
<gene>
    <name evidence="3" type="ORF">TorRG33x02_012590</name>
</gene>
<dbReference type="PRINTS" id="PR00195">
    <property type="entry name" value="DYNAMIN"/>
</dbReference>
<feature type="region of interest" description="Disordered" evidence="1">
    <location>
        <begin position="675"/>
        <end position="694"/>
    </location>
</feature>
<keyword evidence="4" id="KW-1185">Reference proteome</keyword>
<dbReference type="AlphaFoldDB" id="A0A2P5FZH4"/>
<dbReference type="Gene3D" id="3.40.50.300">
    <property type="entry name" value="P-loop containing nucleotide triphosphate hydrolases"/>
    <property type="match status" value="1"/>
</dbReference>
<dbReference type="GO" id="GO:0005737">
    <property type="term" value="C:cytoplasm"/>
    <property type="evidence" value="ECO:0007669"/>
    <property type="project" value="TreeGrafter"/>
</dbReference>
<dbReference type="GO" id="GO:0008017">
    <property type="term" value="F:microtubule binding"/>
    <property type="evidence" value="ECO:0007669"/>
    <property type="project" value="TreeGrafter"/>
</dbReference>
<dbReference type="GO" id="GO:0005525">
    <property type="term" value="F:GTP binding"/>
    <property type="evidence" value="ECO:0007669"/>
    <property type="project" value="InterPro"/>
</dbReference>
<dbReference type="STRING" id="63057.A0A2P5FZH4"/>
<evidence type="ECO:0000256" key="1">
    <source>
        <dbReference type="SAM" id="MobiDB-lite"/>
    </source>
</evidence>
<evidence type="ECO:0000313" key="3">
    <source>
        <dbReference type="EMBL" id="POO03198.1"/>
    </source>
</evidence>
<reference evidence="4" key="1">
    <citation type="submission" date="2016-06" db="EMBL/GenBank/DDBJ databases">
        <title>Parallel loss of symbiosis genes in relatives of nitrogen-fixing non-legume Parasponia.</title>
        <authorList>
            <person name="Van Velzen R."/>
            <person name="Holmer R."/>
            <person name="Bu F."/>
            <person name="Rutten L."/>
            <person name="Van Zeijl A."/>
            <person name="Liu W."/>
            <person name="Santuari L."/>
            <person name="Cao Q."/>
            <person name="Sharma T."/>
            <person name="Shen D."/>
            <person name="Roswanjaya Y."/>
            <person name="Wardhani T."/>
            <person name="Kalhor M.S."/>
            <person name="Jansen J."/>
            <person name="Van den Hoogen J."/>
            <person name="Gungor B."/>
            <person name="Hartog M."/>
            <person name="Hontelez J."/>
            <person name="Verver J."/>
            <person name="Yang W.-C."/>
            <person name="Schijlen E."/>
            <person name="Repin R."/>
            <person name="Schilthuizen M."/>
            <person name="Schranz E."/>
            <person name="Heidstra R."/>
            <person name="Miyata K."/>
            <person name="Fedorova E."/>
            <person name="Kohlen W."/>
            <person name="Bisseling T."/>
            <person name="Smit S."/>
            <person name="Geurts R."/>
        </authorList>
    </citation>
    <scope>NUCLEOTIDE SEQUENCE [LARGE SCALE GENOMIC DNA]</scope>
    <source>
        <strain evidence="4">cv. RG33-2</strain>
    </source>
</reference>
<dbReference type="Proteomes" id="UP000237000">
    <property type="component" value="Unassembled WGS sequence"/>
</dbReference>
<dbReference type="PROSITE" id="PS51718">
    <property type="entry name" value="G_DYNAMIN_2"/>
    <property type="match status" value="1"/>
</dbReference>
<protein>
    <submittedName>
        <fullName evidence="3">Dynamin superfamily</fullName>
    </submittedName>
</protein>
<dbReference type="InterPro" id="IPR001401">
    <property type="entry name" value="Dynamin_GTPase"/>
</dbReference>
<dbReference type="SUPFAM" id="SSF52540">
    <property type="entry name" value="P-loop containing nucleoside triphosphate hydrolases"/>
    <property type="match status" value="1"/>
</dbReference>
<dbReference type="CDD" id="cd08771">
    <property type="entry name" value="DLP_1"/>
    <property type="match status" value="1"/>
</dbReference>
<feature type="domain" description="Dynamin-type G" evidence="2">
    <location>
        <begin position="61"/>
        <end position="364"/>
    </location>
</feature>
<dbReference type="InterPro" id="IPR030381">
    <property type="entry name" value="G_DYNAMIN_dom"/>
</dbReference>
<feature type="compositionally biased region" description="Polar residues" evidence="1">
    <location>
        <begin position="1"/>
        <end position="14"/>
    </location>
</feature>
<dbReference type="InterPro" id="IPR027417">
    <property type="entry name" value="P-loop_NTPase"/>
</dbReference>
<dbReference type="PANTHER" id="PTHR11566:SF169">
    <property type="entry name" value="DYNAMIN-LIKE PROTEIN C"/>
    <property type="match status" value="1"/>
</dbReference>
<feature type="compositionally biased region" description="Basic and acidic residues" evidence="1">
    <location>
        <begin position="644"/>
        <end position="658"/>
    </location>
</feature>
<dbReference type="SMART" id="SM00053">
    <property type="entry name" value="DYNc"/>
    <property type="match status" value="1"/>
</dbReference>
<dbReference type="GO" id="GO:0016020">
    <property type="term" value="C:membrane"/>
    <property type="evidence" value="ECO:0007669"/>
    <property type="project" value="TreeGrafter"/>
</dbReference>
<evidence type="ECO:0000259" key="2">
    <source>
        <dbReference type="PROSITE" id="PS51718"/>
    </source>
</evidence>
<dbReference type="InParanoid" id="A0A2P5FZH4"/>
<dbReference type="FunCoup" id="A0A2P5FZH4">
    <property type="interactions" value="194"/>
</dbReference>